<dbReference type="InterPro" id="IPR023516">
    <property type="entry name" value="tRNA_splic_arch_long"/>
</dbReference>
<name>A0A8J8TDX5_9ARCH</name>
<feature type="domain" description="tRNA intron endonuclease catalytic" evidence="5">
    <location>
        <begin position="77"/>
        <end position="161"/>
    </location>
</feature>
<dbReference type="InterPro" id="IPR006677">
    <property type="entry name" value="tRNA_intron_Endonuc_cat-like"/>
</dbReference>
<comment type="function">
    <text evidence="3">Endonuclease that removes tRNA introns. Cleaves pre-tRNA at the 5'- and 3'-splice sites to release the intron. The products are an intron and two tRNA half-molecules bearing 2',3' cyclic phosphate and 5'-OH termini. Recognizes a pseudosymmetric substrate in which 2 bulged loops of 3 bases are separated by a stem of 4 bp.</text>
</comment>
<evidence type="ECO:0000256" key="3">
    <source>
        <dbReference type="ARBA" id="ARBA00024798"/>
    </source>
</evidence>
<keyword evidence="2 4" id="KW-0456">Lyase</keyword>
<comment type="similarity">
    <text evidence="4">Belongs to the tRNA-intron endonuclease family. Archaeal long subfamily.</text>
</comment>
<feature type="domain" description="tRNA intron endonuclease N-terminal" evidence="6">
    <location>
        <begin position="185"/>
        <end position="246"/>
    </location>
</feature>
<dbReference type="PANTHER" id="PTHR21227:SF0">
    <property type="entry name" value="TRNA-SPLICING ENDONUCLEASE SUBUNIT SEN2"/>
    <property type="match status" value="1"/>
</dbReference>
<dbReference type="SUPFAM" id="SSF53032">
    <property type="entry name" value="tRNA-intron endonuclease catalytic domain-like"/>
    <property type="match status" value="2"/>
</dbReference>
<dbReference type="GO" id="GO:0003676">
    <property type="term" value="F:nucleic acid binding"/>
    <property type="evidence" value="ECO:0007669"/>
    <property type="project" value="InterPro"/>
</dbReference>
<dbReference type="Gene3D" id="3.40.1170.20">
    <property type="entry name" value="tRNA intron endonuclease, N-terminal domain"/>
    <property type="match status" value="1"/>
</dbReference>
<evidence type="ECO:0000259" key="6">
    <source>
        <dbReference type="Pfam" id="PF02778"/>
    </source>
</evidence>
<sequence length="350" mass="40081">MPGELEEDRVMIKDSAEASTIYNKGCYGYPMSGGDLELDLMEASYLVESNRLEVVNSDGPITLEDLIRAASLIHRDFEIDYTVYRDLRQRGYIVKTGGDFNFRLFPRGGTPNNSQTKSWVMSVSERATFQIDPFVASIEQADQTRKELLTGVVDEEGDITYYHPCKSEPKGNVNVKWEGGPAVASLMEDRVLVFDQKSAEKLQDHGYYGKQTGAVLQLSLIEAAHLMEKGWLEVIRIASNRRINTDRFKKRALKFQPDFDLRLAVYNDLRSRSLIVKTGFKYGSHFRVYDDDPDKTHARWLVHSIPNDYETIWPEISRAVRLAHGVKKEILFARVSSEKIEYIKLTRVRP</sequence>
<feature type="active site" evidence="4">
    <location>
        <position position="297"/>
    </location>
</feature>
<dbReference type="PANTHER" id="PTHR21227">
    <property type="entry name" value="TRNA-SPLICING ENDONUCLEASE SUBUNIT SEN2"/>
    <property type="match status" value="1"/>
</dbReference>
<dbReference type="NCBIfam" id="TIGR00324">
    <property type="entry name" value="endA"/>
    <property type="match status" value="2"/>
</dbReference>
<dbReference type="Proteomes" id="UP000752814">
    <property type="component" value="Unassembled WGS sequence"/>
</dbReference>
<dbReference type="InterPro" id="IPR006678">
    <property type="entry name" value="tRNA_intron_Endonuc_N"/>
</dbReference>
<dbReference type="GO" id="GO:0000213">
    <property type="term" value="F:tRNA-intron lyase activity"/>
    <property type="evidence" value="ECO:0007669"/>
    <property type="project" value="UniProtKB-UniRule"/>
</dbReference>
<dbReference type="SUPFAM" id="SSF55267">
    <property type="entry name" value="tRNA-intron endonuclease N-terminal domain-like"/>
    <property type="match status" value="2"/>
</dbReference>
<evidence type="ECO:0000259" key="5">
    <source>
        <dbReference type="Pfam" id="PF01974"/>
    </source>
</evidence>
<dbReference type="Gene3D" id="3.40.1350.10">
    <property type="match status" value="1"/>
</dbReference>
<dbReference type="GO" id="GO:0005737">
    <property type="term" value="C:cytoplasm"/>
    <property type="evidence" value="ECO:0007669"/>
    <property type="project" value="TreeGrafter"/>
</dbReference>
<reference evidence="7" key="1">
    <citation type="submission" date="2016-03" db="EMBL/GenBank/DDBJ databases">
        <authorList>
            <person name="Borrel G."/>
            <person name="Mccann A."/>
            <person name="O'Toole P.W."/>
        </authorList>
    </citation>
    <scope>NUCLEOTIDE SEQUENCE</scope>
    <source>
        <strain evidence="7">183</strain>
    </source>
</reference>
<feature type="domain" description="tRNA intron endonuclease catalytic" evidence="5">
    <location>
        <begin position="259"/>
        <end position="342"/>
    </location>
</feature>
<evidence type="ECO:0000256" key="4">
    <source>
        <dbReference type="HAMAP-Rule" id="MF_01834"/>
    </source>
</evidence>
<dbReference type="InterPro" id="IPR036167">
    <property type="entry name" value="tRNA_intron_Endo_cat-like_sf"/>
</dbReference>
<feature type="domain" description="tRNA intron endonuclease N-terminal" evidence="6">
    <location>
        <begin position="1"/>
        <end position="66"/>
    </location>
</feature>
<evidence type="ECO:0000256" key="2">
    <source>
        <dbReference type="ARBA" id="ARBA00023239"/>
    </source>
</evidence>
<proteinExistence type="inferred from homology"/>
<evidence type="ECO:0000313" key="8">
    <source>
        <dbReference type="Proteomes" id="UP000752814"/>
    </source>
</evidence>
<accession>A0A8J8TDX5</accession>
<comment type="subunit">
    <text evidence="4">Homodimer.</text>
</comment>
<protein>
    <recommendedName>
        <fullName evidence="4">tRNA-splicing endonuclease</fullName>
        <ecNumber evidence="4">4.6.1.16</ecNumber>
    </recommendedName>
    <alternativeName>
        <fullName evidence="4">tRNA-intron endonuclease</fullName>
    </alternativeName>
</protein>
<dbReference type="AlphaFoldDB" id="A0A8J8TDX5"/>
<comment type="function">
    <text evidence="4">Endonuclease that removes tRNA introns. Cleaves pre-tRNA at the 5' and 3' splice sites to release the intron. The products are an intron and two tRNA half-molecules bearing 2',3' cyclic phosphate and 5'-OH termini. Recognizes a pseudosymmetric substrate in which 2 bulged loops of 3 bases are separated by a stem of 4 bp.</text>
</comment>
<keyword evidence="1 4" id="KW-0819">tRNA processing</keyword>
<comment type="caution">
    <text evidence="7">The sequence shown here is derived from an EMBL/GenBank/DDBJ whole genome shotgun (WGS) entry which is preliminary data.</text>
</comment>
<dbReference type="Pfam" id="PF02778">
    <property type="entry name" value="tRNA_int_endo_N"/>
    <property type="match status" value="2"/>
</dbReference>
<dbReference type="Pfam" id="PF01974">
    <property type="entry name" value="tRNA_int_endo"/>
    <property type="match status" value="2"/>
</dbReference>
<organism evidence="7 8">
    <name type="scientific">Candidatus Methanomassiliicoccus intestinalis</name>
    <dbReference type="NCBI Taxonomy" id="1406512"/>
    <lineage>
        <taxon>Archaea</taxon>
        <taxon>Methanobacteriati</taxon>
        <taxon>Thermoplasmatota</taxon>
        <taxon>Thermoplasmata</taxon>
        <taxon>Methanomassiliicoccales</taxon>
        <taxon>Methanomassiliicoccaceae</taxon>
        <taxon>Methanomassiliicoccus</taxon>
    </lineage>
</organism>
<comment type="catalytic activity">
    <reaction evidence="4">
        <text>pretRNA = a 3'-half-tRNA molecule with a 5'-OH end + a 5'-half-tRNA molecule with a 2',3'-cyclic phosphate end + an intron with a 2',3'-cyclic phosphate and a 5'-hydroxyl terminus.</text>
        <dbReference type="EC" id="4.6.1.16"/>
    </reaction>
</comment>
<dbReference type="InterPro" id="IPR006676">
    <property type="entry name" value="tRNA_splic"/>
</dbReference>
<dbReference type="InterPro" id="IPR011856">
    <property type="entry name" value="tRNA_endonuc-like_dom_sf"/>
</dbReference>
<dbReference type="HAMAP" id="MF_01834">
    <property type="entry name" value="EndA_long"/>
    <property type="match status" value="1"/>
</dbReference>
<feature type="active site" evidence="4">
    <location>
        <position position="289"/>
    </location>
</feature>
<gene>
    <name evidence="4" type="primary">endA</name>
    <name evidence="7" type="ORF">A3207_06725</name>
</gene>
<dbReference type="CDD" id="cd22363">
    <property type="entry name" value="tRNA-intron_lyase_C"/>
    <property type="match status" value="2"/>
</dbReference>
<evidence type="ECO:0000313" key="7">
    <source>
        <dbReference type="EMBL" id="TQS84007.1"/>
    </source>
</evidence>
<evidence type="ECO:0000256" key="1">
    <source>
        <dbReference type="ARBA" id="ARBA00022694"/>
    </source>
</evidence>
<dbReference type="RefSeq" id="WP_400194477.1">
    <property type="nucleotide sequence ID" value="NZ_CAYAYE010000042.1"/>
</dbReference>
<dbReference type="InterPro" id="IPR036740">
    <property type="entry name" value="tRNA_intron_Endonuc_N_sf"/>
</dbReference>
<dbReference type="EC" id="4.6.1.16" evidence="4"/>
<dbReference type="EMBL" id="LVVT01000007">
    <property type="protein sequence ID" value="TQS84007.1"/>
    <property type="molecule type" value="Genomic_DNA"/>
</dbReference>
<dbReference type="Gene3D" id="3.40.1350.150">
    <property type="match status" value="1"/>
</dbReference>
<dbReference type="GO" id="GO:0006388">
    <property type="term" value="P:tRNA splicing, via endonucleolytic cleavage and ligation"/>
    <property type="evidence" value="ECO:0007669"/>
    <property type="project" value="UniProtKB-UniRule"/>
</dbReference>
<feature type="active site" evidence="4">
    <location>
        <position position="328"/>
    </location>
</feature>